<feature type="transmembrane region" description="Helical" evidence="1">
    <location>
        <begin position="202"/>
        <end position="221"/>
    </location>
</feature>
<keyword evidence="1" id="KW-0472">Membrane</keyword>
<protein>
    <submittedName>
        <fullName evidence="2">ABC transporter permease subunit</fullName>
    </submittedName>
</protein>
<evidence type="ECO:0000313" key="3">
    <source>
        <dbReference type="Proteomes" id="UP000503088"/>
    </source>
</evidence>
<accession>A0A7D3XIU2</accession>
<keyword evidence="3" id="KW-1185">Reference proteome</keyword>
<feature type="transmembrane region" description="Helical" evidence="1">
    <location>
        <begin position="20"/>
        <end position="38"/>
    </location>
</feature>
<dbReference type="Pfam" id="PF12730">
    <property type="entry name" value="ABC2_membrane_4"/>
    <property type="match status" value="1"/>
</dbReference>
<evidence type="ECO:0000313" key="2">
    <source>
        <dbReference type="EMBL" id="QKG84279.1"/>
    </source>
</evidence>
<reference evidence="2 3" key="1">
    <citation type="submission" date="2020-01" db="EMBL/GenBank/DDBJ databases">
        <authorList>
            <person name="Gulvik C.A."/>
            <person name="Batra D.G."/>
        </authorList>
    </citation>
    <scope>NUCLEOTIDE SEQUENCE [LARGE SCALE GENOMIC DNA]</scope>
    <source>
        <strain evidence="2 3">W9323</strain>
    </source>
</reference>
<gene>
    <name evidence="2" type="ORF">GXN76_07190</name>
</gene>
<keyword evidence="1" id="KW-1133">Transmembrane helix</keyword>
<proteinExistence type="predicted"/>
<dbReference type="AlphaFoldDB" id="A0A7D3XIU2"/>
<feature type="transmembrane region" description="Helical" evidence="1">
    <location>
        <begin position="53"/>
        <end position="78"/>
    </location>
</feature>
<organism evidence="2 3">
    <name type="scientific">Kroppenstedtia pulmonis</name>
    <dbReference type="NCBI Taxonomy" id="1380685"/>
    <lineage>
        <taxon>Bacteria</taxon>
        <taxon>Bacillati</taxon>
        <taxon>Bacillota</taxon>
        <taxon>Bacilli</taxon>
        <taxon>Bacillales</taxon>
        <taxon>Thermoactinomycetaceae</taxon>
        <taxon>Kroppenstedtia</taxon>
    </lineage>
</organism>
<feature type="transmembrane region" description="Helical" evidence="1">
    <location>
        <begin position="149"/>
        <end position="169"/>
    </location>
</feature>
<dbReference type="EMBL" id="CP048104">
    <property type="protein sequence ID" value="QKG84279.1"/>
    <property type="molecule type" value="Genomic_DNA"/>
</dbReference>
<feature type="transmembrane region" description="Helical" evidence="1">
    <location>
        <begin position="99"/>
        <end position="129"/>
    </location>
</feature>
<keyword evidence="1" id="KW-0812">Transmembrane</keyword>
<feature type="transmembrane region" description="Helical" evidence="1">
    <location>
        <begin position="176"/>
        <end position="196"/>
    </location>
</feature>
<dbReference type="KEGG" id="kpul:GXN76_07190"/>
<name>A0A7D3XIU2_9BACL</name>
<sequence>MLRLIRLEAKKNKFGWYWKATLLANPLIACLIFLIGYIEKVEGNIPFQDTQEAFIIIGAIVRATFTVFAAVLIAKLVVEEYKNKTIFVMFTYPVNRKKLIAAKLLIISGLTFIMTIVSNIFVTSVVFSVNSYLDFIPLSTTNHTFFQQFLNMLAFALATAGTSIIPLYFGMRKHSVPATILSSILIIALTSAHNPLFSLASIIYIPVSLAVIGVIIAFWSIRNIEKADVH</sequence>
<dbReference type="Proteomes" id="UP000503088">
    <property type="component" value="Chromosome"/>
</dbReference>
<evidence type="ECO:0000256" key="1">
    <source>
        <dbReference type="SAM" id="Phobius"/>
    </source>
</evidence>
<dbReference type="RefSeq" id="WP_173221828.1">
    <property type="nucleotide sequence ID" value="NZ_CP048104.1"/>
</dbReference>